<dbReference type="EMBL" id="RZGK01000006">
    <property type="protein sequence ID" value="KAF9698498.1"/>
    <property type="molecule type" value="Genomic_DNA"/>
</dbReference>
<dbReference type="AlphaFoldDB" id="A0A8H7MKC2"/>
<accession>A0A8H7MKC2</accession>
<comment type="catalytic activity">
    <reaction evidence="2">
        <text>methylglyoxal + H2O = (R)-lactate + H(+)</text>
        <dbReference type="Rhea" id="RHEA:27754"/>
        <dbReference type="ChEBI" id="CHEBI:15377"/>
        <dbReference type="ChEBI" id="CHEBI:15378"/>
        <dbReference type="ChEBI" id="CHEBI:16004"/>
        <dbReference type="ChEBI" id="CHEBI:17158"/>
        <dbReference type="EC" id="4.2.1.130"/>
    </reaction>
</comment>
<feature type="domain" description="DJ-1/PfpI" evidence="3">
    <location>
        <begin position="3"/>
        <end position="181"/>
    </location>
</feature>
<evidence type="ECO:0000256" key="1">
    <source>
        <dbReference type="ARBA" id="ARBA00013134"/>
    </source>
</evidence>
<dbReference type="InterPro" id="IPR029062">
    <property type="entry name" value="Class_I_gatase-like"/>
</dbReference>
<evidence type="ECO:0000256" key="2">
    <source>
        <dbReference type="ARBA" id="ARBA00048082"/>
    </source>
</evidence>
<dbReference type="Gene3D" id="3.40.50.880">
    <property type="match status" value="1"/>
</dbReference>
<dbReference type="OrthoDB" id="543156at2759"/>
<gene>
    <name evidence="4" type="ORF">EKO04_003690</name>
</gene>
<evidence type="ECO:0000313" key="5">
    <source>
        <dbReference type="Proteomes" id="UP000651452"/>
    </source>
</evidence>
<keyword evidence="5" id="KW-1185">Reference proteome</keyword>
<protein>
    <recommendedName>
        <fullName evidence="1">D-lactate dehydratase</fullName>
        <ecNumber evidence="1">4.2.1.130</ecNumber>
    </recommendedName>
</protein>
<evidence type="ECO:0000259" key="3">
    <source>
        <dbReference type="Pfam" id="PF01965"/>
    </source>
</evidence>
<dbReference type="CDD" id="cd03135">
    <property type="entry name" value="GATase1_DJ-1"/>
    <property type="match status" value="1"/>
</dbReference>
<name>A0A8H7MKC2_9PLEO</name>
<dbReference type="EC" id="4.2.1.130" evidence="1"/>
<dbReference type="NCBIfam" id="TIGR01383">
    <property type="entry name" value="not_thiJ"/>
    <property type="match status" value="1"/>
</dbReference>
<dbReference type="GO" id="GO:0006979">
    <property type="term" value="P:response to oxidative stress"/>
    <property type="evidence" value="ECO:0007669"/>
    <property type="project" value="TreeGrafter"/>
</dbReference>
<dbReference type="PANTHER" id="PTHR48094:SF12">
    <property type="entry name" value="PARKINSON DISEASE PROTEIN 7 HOMOLOG"/>
    <property type="match status" value="1"/>
</dbReference>
<dbReference type="Pfam" id="PF01965">
    <property type="entry name" value="DJ-1_PfpI"/>
    <property type="match status" value="1"/>
</dbReference>
<dbReference type="GO" id="GO:1903189">
    <property type="term" value="P:glyoxal metabolic process"/>
    <property type="evidence" value="ECO:0007669"/>
    <property type="project" value="TreeGrafter"/>
</dbReference>
<comment type="caution">
    <text evidence="4">The sequence shown here is derived from an EMBL/GenBank/DDBJ whole genome shotgun (WGS) entry which is preliminary data.</text>
</comment>
<dbReference type="GO" id="GO:0005739">
    <property type="term" value="C:mitochondrion"/>
    <property type="evidence" value="ECO:0007669"/>
    <property type="project" value="TreeGrafter"/>
</dbReference>
<dbReference type="GO" id="GO:0019172">
    <property type="term" value="F:glyoxalase III activity"/>
    <property type="evidence" value="ECO:0007669"/>
    <property type="project" value="UniProtKB-EC"/>
</dbReference>
<organism evidence="4 5">
    <name type="scientific">Ascochyta lentis</name>
    <dbReference type="NCBI Taxonomy" id="205686"/>
    <lineage>
        <taxon>Eukaryota</taxon>
        <taxon>Fungi</taxon>
        <taxon>Dikarya</taxon>
        <taxon>Ascomycota</taxon>
        <taxon>Pezizomycotina</taxon>
        <taxon>Dothideomycetes</taxon>
        <taxon>Pleosporomycetidae</taxon>
        <taxon>Pleosporales</taxon>
        <taxon>Pleosporineae</taxon>
        <taxon>Didymellaceae</taxon>
        <taxon>Ascochyta</taxon>
    </lineage>
</organism>
<dbReference type="GO" id="GO:0005634">
    <property type="term" value="C:nucleus"/>
    <property type="evidence" value="ECO:0007669"/>
    <property type="project" value="TreeGrafter"/>
</dbReference>
<reference evidence="4" key="1">
    <citation type="submission" date="2018-12" db="EMBL/GenBank/DDBJ databases">
        <authorList>
            <person name="Syme R.A."/>
            <person name="Farfan-Caceres L."/>
            <person name="Lichtenzveig J."/>
        </authorList>
    </citation>
    <scope>NUCLEOTIDE SEQUENCE</scope>
    <source>
        <strain evidence="4">Al4</strain>
    </source>
</reference>
<dbReference type="Proteomes" id="UP000651452">
    <property type="component" value="Unassembled WGS sequence"/>
</dbReference>
<dbReference type="InterPro" id="IPR050325">
    <property type="entry name" value="Prot/Nucl_acid_deglycase"/>
</dbReference>
<dbReference type="PANTHER" id="PTHR48094">
    <property type="entry name" value="PROTEIN/NUCLEIC ACID DEGLYCASE DJ-1-RELATED"/>
    <property type="match status" value="1"/>
</dbReference>
<dbReference type="SUPFAM" id="SSF52317">
    <property type="entry name" value="Class I glutamine amidotransferase-like"/>
    <property type="match status" value="1"/>
</dbReference>
<dbReference type="InterPro" id="IPR006287">
    <property type="entry name" value="DJ-1"/>
</dbReference>
<dbReference type="InterPro" id="IPR002818">
    <property type="entry name" value="DJ-1/PfpI"/>
</dbReference>
<reference evidence="4" key="2">
    <citation type="submission" date="2020-09" db="EMBL/GenBank/DDBJ databases">
        <title>Reference genome assembly for Australian Ascochyta lentis isolate Al4.</title>
        <authorList>
            <person name="Lee R.C."/>
            <person name="Farfan-Caceres L.M."/>
            <person name="Debler J.W."/>
            <person name="Williams A.H."/>
            <person name="Henares B.M."/>
        </authorList>
    </citation>
    <scope>NUCLEOTIDE SEQUENCE</scope>
    <source>
        <strain evidence="4">Al4</strain>
    </source>
</reference>
<evidence type="ECO:0000313" key="4">
    <source>
        <dbReference type="EMBL" id="KAF9698498.1"/>
    </source>
</evidence>
<proteinExistence type="predicted"/>
<sequence length="202" mass="21619">MPKALILIADGSEEIEFVTPYDVLTRAGVEIQSAGVQLKNETHAHMTRNIRIVPDYPTLSSINSPETYDMLILPGGGPGAKTFSSSNEVLQLVASFRQQGKYVAAICAGTTAVVAAQQLAASSKMESAASGKVRVTSHPSVRKEIEEKGWEYSEERVAVDGKVITSRGPGTAMLFALTIVEMLVGKEKRDEISGPLIVAETL</sequence>